<dbReference type="InterPro" id="IPR029058">
    <property type="entry name" value="AB_hydrolase_fold"/>
</dbReference>
<dbReference type="RefSeq" id="WP_073600073.1">
    <property type="nucleotide sequence ID" value="NZ_MRCB01000015.1"/>
</dbReference>
<dbReference type="InterPro" id="IPR010802">
    <property type="entry name" value="DUF1400"/>
</dbReference>
<dbReference type="Pfam" id="PF00561">
    <property type="entry name" value="Abhydrolase_1"/>
    <property type="match status" value="1"/>
</dbReference>
<keyword evidence="3" id="KW-0443">Lipid metabolism</keyword>
<keyword evidence="2" id="KW-0442">Lipid degradation</keyword>
<organism evidence="6 7">
    <name type="scientific">Hydrococcus rivularis NIES-593</name>
    <dbReference type="NCBI Taxonomy" id="1921803"/>
    <lineage>
        <taxon>Bacteria</taxon>
        <taxon>Bacillati</taxon>
        <taxon>Cyanobacteriota</taxon>
        <taxon>Cyanophyceae</taxon>
        <taxon>Pleurocapsales</taxon>
        <taxon>Hydrococcaceae</taxon>
        <taxon>Hydrococcus</taxon>
    </lineage>
</organism>
<dbReference type="PANTHER" id="PTHR10272">
    <property type="entry name" value="PLATELET-ACTIVATING FACTOR ACETYLHYDROLASE"/>
    <property type="match status" value="1"/>
</dbReference>
<evidence type="ECO:0000313" key="7">
    <source>
        <dbReference type="Proteomes" id="UP000186868"/>
    </source>
</evidence>
<keyword evidence="7" id="KW-1185">Reference proteome</keyword>
<gene>
    <name evidence="6" type="ORF">NIES593_13460</name>
</gene>
<keyword evidence="1 6" id="KW-0378">Hydrolase</keyword>
<evidence type="ECO:0000259" key="4">
    <source>
        <dbReference type="Pfam" id="PF00561"/>
    </source>
</evidence>
<dbReference type="GO" id="GO:0016042">
    <property type="term" value="P:lipid catabolic process"/>
    <property type="evidence" value="ECO:0007669"/>
    <property type="project" value="UniProtKB-KW"/>
</dbReference>
<comment type="caution">
    <text evidence="6">The sequence shown here is derived from an EMBL/GenBank/DDBJ whole genome shotgun (WGS) entry which is preliminary data.</text>
</comment>
<evidence type="ECO:0000313" key="6">
    <source>
        <dbReference type="EMBL" id="OKH22198.1"/>
    </source>
</evidence>
<reference evidence="6 7" key="1">
    <citation type="submission" date="2016-11" db="EMBL/GenBank/DDBJ databases">
        <title>Draft Genome Sequences of Nine Cyanobacterial Strains from Diverse Habitats.</title>
        <authorList>
            <person name="Zhu T."/>
            <person name="Hou S."/>
            <person name="Lu X."/>
            <person name="Hess W.R."/>
        </authorList>
    </citation>
    <scope>NUCLEOTIDE SEQUENCE [LARGE SCALE GENOMIC DNA]</scope>
    <source>
        <strain evidence="6 7">NIES-593</strain>
    </source>
</reference>
<dbReference type="InterPro" id="IPR000073">
    <property type="entry name" value="AB_hydrolase_1"/>
</dbReference>
<dbReference type="STRING" id="1921803.NIES593_13460"/>
<evidence type="ECO:0000259" key="5">
    <source>
        <dbReference type="Pfam" id="PF07176"/>
    </source>
</evidence>
<sequence>MRRLRFLLLAIFTTLLIVLPVSAADRILFNYGPLGFSISVEALATFAQEGRIEKELAFFLNRLSPQQQERVQNFLRSRYQVNPMVIYRLSHSAVGEGLLKDVGELINIPKNQNGFYGLRGALIQAVLESKSINAIDLMRKFPTDIELNTENIMGFVREMSTMVDKTKTLVAELDRMTSEQAKSESSIDLKQLRDIRTPGQFNSSRQTVELYDSQRERELIVDLYLPETSQQKQFPIIVVSNGIGAKRDRFDDLAYHLASYGFAVAIPDHPGSSSQRQREFYKGLYKDNFDAMEFRDRPLDVTFLLNELQKRNQSEYQDRLNLQQVGLFGYSFGGATALSLAGAELNFEQLERDCNSQTRLLNISLYYQCRALEIPKQPLNLQDSRIKAIYLFVPFSKSLFGQAGMSRVTTPVMWQAAAEDIITPLVSEQMPAFDELVAADKYLSVSTGLPHAWVLLPLMQGLTNQEISKEEAAAIARDYQNILALSFFKVYLDGDEQYRSYLQASYIKTLSQAPYNLSLVQSLPSLASQ</sequence>
<dbReference type="Gene3D" id="3.40.50.1820">
    <property type="entry name" value="alpha/beta hydrolase"/>
    <property type="match status" value="1"/>
</dbReference>
<proteinExistence type="predicted"/>
<dbReference type="PANTHER" id="PTHR10272:SF13">
    <property type="entry name" value="POLY(ETHYLENE TEREPHTHALATE) HYDROLASE"/>
    <property type="match status" value="1"/>
</dbReference>
<evidence type="ECO:0000256" key="1">
    <source>
        <dbReference type="ARBA" id="ARBA00022801"/>
    </source>
</evidence>
<dbReference type="GO" id="GO:0003847">
    <property type="term" value="F:1-alkyl-2-acetylglycerophosphocholine esterase activity"/>
    <property type="evidence" value="ECO:0007669"/>
    <property type="project" value="TreeGrafter"/>
</dbReference>
<dbReference type="SUPFAM" id="SSF53474">
    <property type="entry name" value="alpha/beta-Hydrolases"/>
    <property type="match status" value="1"/>
</dbReference>
<feature type="domain" description="AB hydrolase-1" evidence="4">
    <location>
        <begin position="235"/>
        <end position="342"/>
    </location>
</feature>
<protein>
    <submittedName>
        <fullName evidence="6">Dienelactone hydrolase</fullName>
    </submittedName>
</protein>
<dbReference type="EMBL" id="MRCB01000015">
    <property type="protein sequence ID" value="OKH22198.1"/>
    <property type="molecule type" value="Genomic_DNA"/>
</dbReference>
<accession>A0A1U7HF82</accession>
<dbReference type="AlphaFoldDB" id="A0A1U7HF82"/>
<evidence type="ECO:0000256" key="3">
    <source>
        <dbReference type="ARBA" id="ARBA00023098"/>
    </source>
</evidence>
<evidence type="ECO:0000256" key="2">
    <source>
        <dbReference type="ARBA" id="ARBA00022963"/>
    </source>
</evidence>
<dbReference type="Pfam" id="PF07176">
    <property type="entry name" value="DUF1400"/>
    <property type="match status" value="1"/>
</dbReference>
<dbReference type="Proteomes" id="UP000186868">
    <property type="component" value="Unassembled WGS sequence"/>
</dbReference>
<dbReference type="OrthoDB" id="422423at2"/>
<feature type="domain" description="DUF1400" evidence="5">
    <location>
        <begin position="23"/>
        <end position="148"/>
    </location>
</feature>
<name>A0A1U7HF82_9CYAN</name>